<feature type="domain" description="Cytochrome c" evidence="8">
    <location>
        <begin position="302"/>
        <end position="387"/>
    </location>
</feature>
<dbReference type="Gene3D" id="1.10.760.10">
    <property type="entry name" value="Cytochrome c-like domain"/>
    <property type="match status" value="4"/>
</dbReference>
<keyword evidence="5 6" id="KW-0408">Iron</keyword>
<name>A0A0M2UT12_9BACT</name>
<protein>
    <submittedName>
        <fullName evidence="9">Cytochrome c</fullName>
    </submittedName>
</protein>
<dbReference type="PROSITE" id="PS51007">
    <property type="entry name" value="CYTC"/>
    <property type="match status" value="3"/>
</dbReference>
<dbReference type="InterPro" id="IPR051811">
    <property type="entry name" value="Cytochrome_c550/c551-like"/>
</dbReference>
<evidence type="ECO:0000256" key="2">
    <source>
        <dbReference type="ARBA" id="ARBA00022617"/>
    </source>
</evidence>
<feature type="domain" description="Cytochrome c" evidence="8">
    <location>
        <begin position="405"/>
        <end position="487"/>
    </location>
</feature>
<keyword evidence="1" id="KW-0813">Transport</keyword>
<evidence type="ECO:0000313" key="9">
    <source>
        <dbReference type="EMBL" id="KKO18755.1"/>
    </source>
</evidence>
<comment type="caution">
    <text evidence="9">The sequence shown here is derived from an EMBL/GenBank/DDBJ whole genome shotgun (WGS) entry which is preliminary data.</text>
</comment>
<evidence type="ECO:0000256" key="4">
    <source>
        <dbReference type="ARBA" id="ARBA00022982"/>
    </source>
</evidence>
<sequence length="493" mass="55794">MRLRSIVNLQKRWLTLILVCLPFAACLHASFGQERKIDSMFLELDKKYRMPEQWSALPFELEDPYKRVKNGPPLVNVIYKANVEWLSRWIANPKTVVQNAKMPNLGLDFDEIKAVIVFLGSIAEKDVPQVAWDEFLLKKEDALSEDEYDKMEKVFNAGKGVWGRARCTICHPIKGVGGNVGVGPDLGEITTKINRNWLHAWLGNTKSHFPDTMMAQYRFTDQDVRWLVEFIMRDTQFIPEEKDEEEGTAQPKVETPVLTEKEFSGLRNDAALIEKGRSVVEKARCFVCHDIKGISELMPVIERKREGLSGFEKLLYEIRCLACHRIQEKGGTYAPNLTFAGSKIKMNWEGEFLQAPDIIRPLSQQMPKFNLTEDEAKAATEYIEKSLLTKEPLPDPFKDGPPTAEIIAAGEKLFYEKGCNTCHAENITKGGGVVGPNLATVGDRLQPAYILHHLKNPQQVNPQGVEPNFGLSDEELKQLVGFLVDHVKKKEGT</sequence>
<keyword evidence="4" id="KW-0249">Electron transport</keyword>
<evidence type="ECO:0000256" key="7">
    <source>
        <dbReference type="SAM" id="SignalP"/>
    </source>
</evidence>
<organism evidence="9 10">
    <name type="scientific">Candidatus Brocadia fulgida</name>
    <dbReference type="NCBI Taxonomy" id="380242"/>
    <lineage>
        <taxon>Bacteria</taxon>
        <taxon>Pseudomonadati</taxon>
        <taxon>Planctomycetota</taxon>
        <taxon>Candidatus Brocadiia</taxon>
        <taxon>Candidatus Brocadiales</taxon>
        <taxon>Candidatus Brocadiaceae</taxon>
        <taxon>Candidatus Brocadia</taxon>
    </lineage>
</organism>
<keyword evidence="2 6" id="KW-0349">Heme</keyword>
<accession>A0A0M2UT12</accession>
<dbReference type="GO" id="GO:0046872">
    <property type="term" value="F:metal ion binding"/>
    <property type="evidence" value="ECO:0007669"/>
    <property type="project" value="UniProtKB-KW"/>
</dbReference>
<evidence type="ECO:0000256" key="3">
    <source>
        <dbReference type="ARBA" id="ARBA00022723"/>
    </source>
</evidence>
<dbReference type="InterPro" id="IPR036909">
    <property type="entry name" value="Cyt_c-like_dom_sf"/>
</dbReference>
<dbReference type="Pfam" id="PF13442">
    <property type="entry name" value="Cytochrome_CBB3"/>
    <property type="match status" value="2"/>
</dbReference>
<feature type="domain" description="Cytochrome c" evidence="8">
    <location>
        <begin position="146"/>
        <end position="235"/>
    </location>
</feature>
<dbReference type="SUPFAM" id="SSF46626">
    <property type="entry name" value="Cytochrome c"/>
    <property type="match status" value="4"/>
</dbReference>
<evidence type="ECO:0000256" key="5">
    <source>
        <dbReference type="ARBA" id="ARBA00023004"/>
    </source>
</evidence>
<evidence type="ECO:0000256" key="1">
    <source>
        <dbReference type="ARBA" id="ARBA00022448"/>
    </source>
</evidence>
<keyword evidence="10" id="KW-1185">Reference proteome</keyword>
<gene>
    <name evidence="9" type="ORF">BROFUL_02535</name>
</gene>
<dbReference type="AlphaFoldDB" id="A0A0M2UT12"/>
<dbReference type="GO" id="GO:0020037">
    <property type="term" value="F:heme binding"/>
    <property type="evidence" value="ECO:0007669"/>
    <property type="project" value="InterPro"/>
</dbReference>
<dbReference type="GO" id="GO:0009055">
    <property type="term" value="F:electron transfer activity"/>
    <property type="evidence" value="ECO:0007669"/>
    <property type="project" value="InterPro"/>
</dbReference>
<dbReference type="Pfam" id="PF00034">
    <property type="entry name" value="Cytochrom_C"/>
    <property type="match status" value="1"/>
</dbReference>
<dbReference type="EMBL" id="LAQJ01000237">
    <property type="protein sequence ID" value="KKO18755.1"/>
    <property type="molecule type" value="Genomic_DNA"/>
</dbReference>
<dbReference type="PANTHER" id="PTHR37823">
    <property type="entry name" value="CYTOCHROME C-553-LIKE"/>
    <property type="match status" value="1"/>
</dbReference>
<feature type="chain" id="PRO_5005644007" evidence="7">
    <location>
        <begin position="30"/>
        <end position="493"/>
    </location>
</feature>
<proteinExistence type="predicted"/>
<feature type="signal peptide" evidence="7">
    <location>
        <begin position="1"/>
        <end position="29"/>
    </location>
</feature>
<evidence type="ECO:0000313" key="10">
    <source>
        <dbReference type="Proteomes" id="UP000034954"/>
    </source>
</evidence>
<evidence type="ECO:0000259" key="8">
    <source>
        <dbReference type="PROSITE" id="PS51007"/>
    </source>
</evidence>
<evidence type="ECO:0000256" key="6">
    <source>
        <dbReference type="PROSITE-ProRule" id="PRU00433"/>
    </source>
</evidence>
<dbReference type="Proteomes" id="UP000034954">
    <property type="component" value="Unassembled WGS sequence"/>
</dbReference>
<dbReference type="InterPro" id="IPR009056">
    <property type="entry name" value="Cyt_c-like_dom"/>
</dbReference>
<reference evidence="9 10" key="1">
    <citation type="journal article" date="2013" name="BMC Microbiol.">
        <title>Identification of the type II cytochrome c maturation pathway in anammox bacteria by comparative genomics.</title>
        <authorList>
            <person name="Ferousi C."/>
            <person name="Speth D.R."/>
            <person name="Reimann J."/>
            <person name="Op den Camp H.J."/>
            <person name="Allen J.W."/>
            <person name="Keltjens J.T."/>
            <person name="Jetten M.S."/>
        </authorList>
    </citation>
    <scope>NUCLEOTIDE SEQUENCE [LARGE SCALE GENOMIC DNA]</scope>
    <source>
        <strain evidence="9">RU1</strain>
    </source>
</reference>
<keyword evidence="7" id="KW-0732">Signal</keyword>
<keyword evidence="3 6" id="KW-0479">Metal-binding</keyword>